<accession>A0A8X6HZA6</accession>
<gene>
    <name evidence="6" type="ORF">TNCT_22081</name>
</gene>
<keyword evidence="7" id="KW-1185">Reference proteome</keyword>
<dbReference type="InterPro" id="IPR052639">
    <property type="entry name" value="TRAIP_ubiq-protein_ligase"/>
</dbReference>
<feature type="coiled-coil region" evidence="4">
    <location>
        <begin position="52"/>
        <end position="86"/>
    </location>
</feature>
<dbReference type="PANTHER" id="PTHR46569">
    <property type="entry name" value="E3 UBIQUITIN-PROTEIN LIGASE TRAIP"/>
    <property type="match status" value="1"/>
</dbReference>
<name>A0A8X6HZA6_TRICU</name>
<evidence type="ECO:0000256" key="1">
    <source>
        <dbReference type="ARBA" id="ARBA00022771"/>
    </source>
</evidence>
<evidence type="ECO:0000256" key="2">
    <source>
        <dbReference type="ARBA" id="ARBA00022833"/>
    </source>
</evidence>
<dbReference type="EMBL" id="BMAO01004568">
    <property type="protein sequence ID" value="GFQ95484.1"/>
    <property type="molecule type" value="Genomic_DNA"/>
</dbReference>
<keyword evidence="1 3" id="KW-0863">Zinc-finger</keyword>
<dbReference type="GO" id="GO:0061630">
    <property type="term" value="F:ubiquitin protein ligase activity"/>
    <property type="evidence" value="ECO:0007669"/>
    <property type="project" value="TreeGrafter"/>
</dbReference>
<dbReference type="GO" id="GO:0008270">
    <property type="term" value="F:zinc ion binding"/>
    <property type="evidence" value="ECO:0007669"/>
    <property type="project" value="UniProtKB-KW"/>
</dbReference>
<dbReference type="OrthoDB" id="1714475at2759"/>
<proteinExistence type="predicted"/>
<sequence>MVSTECGHVFHSECLFKWIEDSKTCPECLKPVFCENITKLYFNIAPNDEFDAALAESNIHALKASLEEKDNELESSINKLTELQFQAATVEKVAEVNRQREVYIQYELLCLNREYMSLITLENEVKRLKRENEILFRQIHRHKNICRKDVEEDLHEMHSKVAASIANAASSGFISRRTMFKKKVVPVKDKHSFNPFAE</sequence>
<evidence type="ECO:0000256" key="3">
    <source>
        <dbReference type="PROSITE-ProRule" id="PRU00175"/>
    </source>
</evidence>
<dbReference type="SUPFAM" id="SSF57850">
    <property type="entry name" value="RING/U-box"/>
    <property type="match status" value="1"/>
</dbReference>
<dbReference type="AlphaFoldDB" id="A0A8X6HZA6"/>
<evidence type="ECO:0000256" key="4">
    <source>
        <dbReference type="SAM" id="Coils"/>
    </source>
</evidence>
<dbReference type="GO" id="GO:0016567">
    <property type="term" value="P:protein ubiquitination"/>
    <property type="evidence" value="ECO:0007669"/>
    <property type="project" value="TreeGrafter"/>
</dbReference>
<protein>
    <recommendedName>
        <fullName evidence="5">RING-type domain-containing protein</fullName>
    </recommendedName>
</protein>
<feature type="domain" description="RING-type" evidence="5">
    <location>
        <begin position="5"/>
        <end position="28"/>
    </location>
</feature>
<keyword evidence="1 3" id="KW-0479">Metal-binding</keyword>
<dbReference type="InterPro" id="IPR013083">
    <property type="entry name" value="Znf_RING/FYVE/PHD"/>
</dbReference>
<organism evidence="6 7">
    <name type="scientific">Trichonephila clavata</name>
    <name type="common">Joro spider</name>
    <name type="synonym">Nephila clavata</name>
    <dbReference type="NCBI Taxonomy" id="2740835"/>
    <lineage>
        <taxon>Eukaryota</taxon>
        <taxon>Metazoa</taxon>
        <taxon>Ecdysozoa</taxon>
        <taxon>Arthropoda</taxon>
        <taxon>Chelicerata</taxon>
        <taxon>Arachnida</taxon>
        <taxon>Araneae</taxon>
        <taxon>Araneomorphae</taxon>
        <taxon>Entelegynae</taxon>
        <taxon>Araneoidea</taxon>
        <taxon>Nephilidae</taxon>
        <taxon>Trichonephila</taxon>
    </lineage>
</organism>
<reference evidence="6" key="1">
    <citation type="submission" date="2020-07" db="EMBL/GenBank/DDBJ databases">
        <title>Multicomponent nature underlies the extraordinary mechanical properties of spider dragline silk.</title>
        <authorList>
            <person name="Kono N."/>
            <person name="Nakamura H."/>
            <person name="Mori M."/>
            <person name="Yoshida Y."/>
            <person name="Ohtoshi R."/>
            <person name="Malay A.D."/>
            <person name="Moran D.A.P."/>
            <person name="Tomita M."/>
            <person name="Numata K."/>
            <person name="Arakawa K."/>
        </authorList>
    </citation>
    <scope>NUCLEOTIDE SEQUENCE</scope>
</reference>
<dbReference type="GO" id="GO:0031297">
    <property type="term" value="P:replication fork processing"/>
    <property type="evidence" value="ECO:0007669"/>
    <property type="project" value="TreeGrafter"/>
</dbReference>
<keyword evidence="4" id="KW-0175">Coiled coil</keyword>
<dbReference type="PROSITE" id="PS50089">
    <property type="entry name" value="ZF_RING_2"/>
    <property type="match status" value="1"/>
</dbReference>
<dbReference type="GO" id="GO:0090734">
    <property type="term" value="C:site of DNA damage"/>
    <property type="evidence" value="ECO:0007669"/>
    <property type="project" value="TreeGrafter"/>
</dbReference>
<evidence type="ECO:0000259" key="5">
    <source>
        <dbReference type="PROSITE" id="PS50089"/>
    </source>
</evidence>
<comment type="caution">
    <text evidence="6">The sequence shown here is derived from an EMBL/GenBank/DDBJ whole genome shotgun (WGS) entry which is preliminary data.</text>
</comment>
<dbReference type="Proteomes" id="UP000887116">
    <property type="component" value="Unassembled WGS sequence"/>
</dbReference>
<keyword evidence="2" id="KW-0862">Zinc</keyword>
<evidence type="ECO:0000313" key="6">
    <source>
        <dbReference type="EMBL" id="GFQ95484.1"/>
    </source>
</evidence>
<dbReference type="InterPro" id="IPR001841">
    <property type="entry name" value="Znf_RING"/>
</dbReference>
<dbReference type="Gene3D" id="3.30.40.10">
    <property type="entry name" value="Zinc/RING finger domain, C3HC4 (zinc finger)"/>
    <property type="match status" value="1"/>
</dbReference>
<dbReference type="Pfam" id="PF13923">
    <property type="entry name" value="zf-C3HC4_2"/>
    <property type="match status" value="1"/>
</dbReference>
<dbReference type="GO" id="GO:0005634">
    <property type="term" value="C:nucleus"/>
    <property type="evidence" value="ECO:0007669"/>
    <property type="project" value="TreeGrafter"/>
</dbReference>
<dbReference type="PANTHER" id="PTHR46569:SF1">
    <property type="entry name" value="E3 UBIQUITIN-PROTEIN LIGASE RFWD3-RELATED"/>
    <property type="match status" value="1"/>
</dbReference>
<evidence type="ECO:0000313" key="7">
    <source>
        <dbReference type="Proteomes" id="UP000887116"/>
    </source>
</evidence>
<feature type="coiled-coil region" evidence="4">
    <location>
        <begin position="111"/>
        <end position="145"/>
    </location>
</feature>